<protein>
    <submittedName>
        <fullName evidence="2">Uncharacterized protein</fullName>
    </submittedName>
</protein>
<dbReference type="EMBL" id="BSRZ01000021">
    <property type="protein sequence ID" value="GLW67284.1"/>
    <property type="molecule type" value="Genomic_DNA"/>
</dbReference>
<evidence type="ECO:0000313" key="3">
    <source>
        <dbReference type="Proteomes" id="UP001165124"/>
    </source>
</evidence>
<name>A0A9W6Q296_9ACTN</name>
<dbReference type="AlphaFoldDB" id="A0A9W6Q296"/>
<proteinExistence type="predicted"/>
<reference evidence="2" key="1">
    <citation type="submission" date="2023-02" db="EMBL/GenBank/DDBJ databases">
        <title>Actinomadura rubrobrunea NBRC 14622.</title>
        <authorList>
            <person name="Ichikawa N."/>
            <person name="Sato H."/>
            <person name="Tonouchi N."/>
        </authorList>
    </citation>
    <scope>NUCLEOTIDE SEQUENCE</scope>
    <source>
        <strain evidence="2">NBRC 14622</strain>
    </source>
</reference>
<sequence length="367" mass="40166">MGSDPGPGTATSTRWPGRRTGPLTDGLFVQASTKDLPDVAELSGREGSGLVLTGPDALDGALAALEHYKIARPVLVDRRRYATDKRVRGTEPFCQRWLRKQRQLGTAAVLTDSGYIGQGDLAALTAVLGQTARYIDREGTPAGGVWAVLPLHRRWLREDRSLLIAQIKAYGVPVALVLEHEADPLGTRVAVEGLVEVLDGPVPTALLSTDVSALGALAYGAVWTAVGMRSSLRHLYPVTPFKRHGSPSALLDPVLTITSIAKILRVYADASDELIWRCPCPVCEGRELAWLGTIPPGMVAAEAGRHTLAALLERREELAWLSPGERRRIWWHFRCSDALWLYDALGLVDRYQWQKPGFLKSWLALHP</sequence>
<accession>A0A9W6Q296</accession>
<organism evidence="2 3">
    <name type="scientific">Actinomadura rubrobrunea</name>
    <dbReference type="NCBI Taxonomy" id="115335"/>
    <lineage>
        <taxon>Bacteria</taxon>
        <taxon>Bacillati</taxon>
        <taxon>Actinomycetota</taxon>
        <taxon>Actinomycetes</taxon>
        <taxon>Streptosporangiales</taxon>
        <taxon>Thermomonosporaceae</taxon>
        <taxon>Actinomadura</taxon>
    </lineage>
</organism>
<evidence type="ECO:0000256" key="1">
    <source>
        <dbReference type="SAM" id="MobiDB-lite"/>
    </source>
</evidence>
<evidence type="ECO:0000313" key="2">
    <source>
        <dbReference type="EMBL" id="GLW67284.1"/>
    </source>
</evidence>
<comment type="caution">
    <text evidence="2">The sequence shown here is derived from an EMBL/GenBank/DDBJ whole genome shotgun (WGS) entry which is preliminary data.</text>
</comment>
<gene>
    <name evidence="2" type="ORF">Arub01_55270</name>
</gene>
<dbReference type="Proteomes" id="UP001165124">
    <property type="component" value="Unassembled WGS sequence"/>
</dbReference>
<keyword evidence="3" id="KW-1185">Reference proteome</keyword>
<feature type="region of interest" description="Disordered" evidence="1">
    <location>
        <begin position="1"/>
        <end position="24"/>
    </location>
</feature>